<dbReference type="InterPro" id="IPR036236">
    <property type="entry name" value="Znf_C2H2_sf"/>
</dbReference>
<organism evidence="2 3">
    <name type="scientific">Anopheles stephensi</name>
    <name type="common">Indo-Pakistan malaria mosquito</name>
    <dbReference type="NCBI Taxonomy" id="30069"/>
    <lineage>
        <taxon>Eukaryota</taxon>
        <taxon>Metazoa</taxon>
        <taxon>Ecdysozoa</taxon>
        <taxon>Arthropoda</taxon>
        <taxon>Hexapoda</taxon>
        <taxon>Insecta</taxon>
        <taxon>Pterygota</taxon>
        <taxon>Neoptera</taxon>
        <taxon>Endopterygota</taxon>
        <taxon>Diptera</taxon>
        <taxon>Nematocera</taxon>
        <taxon>Culicoidea</taxon>
        <taxon>Culicidae</taxon>
        <taxon>Anophelinae</taxon>
        <taxon>Anopheles</taxon>
    </lineage>
</organism>
<feature type="region of interest" description="Disordered" evidence="1">
    <location>
        <begin position="192"/>
        <end position="217"/>
    </location>
</feature>
<protein>
    <submittedName>
        <fullName evidence="2">Uncharacterized protein</fullName>
    </submittedName>
</protein>
<dbReference type="InterPro" id="IPR013087">
    <property type="entry name" value="Znf_C2H2_type"/>
</dbReference>
<evidence type="ECO:0000313" key="2">
    <source>
        <dbReference type="EnsemblMetazoa" id="ASTEI05994-PA"/>
    </source>
</evidence>
<dbReference type="VEuPathDB" id="VectorBase:ASTEI05994"/>
<reference evidence="3" key="1">
    <citation type="journal article" date="2014" name="Genome Biol.">
        <title>Genome analysis of a major urban malaria vector mosquito, Anopheles stephensi.</title>
        <authorList>
            <person name="Jiang X."/>
            <person name="Peery A."/>
            <person name="Hall A.B."/>
            <person name="Sharma A."/>
            <person name="Chen X.G."/>
            <person name="Waterhouse R.M."/>
            <person name="Komissarov A."/>
            <person name="Riehle M.M."/>
            <person name="Shouche Y."/>
            <person name="Sharakhova M.V."/>
            <person name="Lawson D."/>
            <person name="Pakpour N."/>
            <person name="Arensburger P."/>
            <person name="Davidson V.L."/>
            <person name="Eiglmeier K."/>
            <person name="Emrich S."/>
            <person name="George P."/>
            <person name="Kennedy R.C."/>
            <person name="Mane S.P."/>
            <person name="Maslen G."/>
            <person name="Oringanje C."/>
            <person name="Qi Y."/>
            <person name="Settlage R."/>
            <person name="Tojo M."/>
            <person name="Tubio J.M."/>
            <person name="Unger M.F."/>
            <person name="Wang B."/>
            <person name="Vernick K.D."/>
            <person name="Ribeiro J.M."/>
            <person name="James A.A."/>
            <person name="Michel K."/>
            <person name="Riehle M.A."/>
            <person name="Luckhart S."/>
            <person name="Sharakhov I.V."/>
            <person name="Tu Z."/>
        </authorList>
    </citation>
    <scope>NUCLEOTIDE SEQUENCE [LARGE SCALE GENOMIC DNA]</scope>
    <source>
        <strain evidence="3">Indian</strain>
    </source>
</reference>
<keyword evidence="3" id="KW-1185">Reference proteome</keyword>
<dbReference type="AlphaFoldDB" id="A0A182YC08"/>
<accession>A0A182YC08</accession>
<evidence type="ECO:0000313" key="3">
    <source>
        <dbReference type="Proteomes" id="UP000076408"/>
    </source>
</evidence>
<name>A0A182YC08_ANOST</name>
<dbReference type="VEuPathDB" id="VectorBase:ASTE007253"/>
<reference evidence="2" key="2">
    <citation type="submission" date="2020-05" db="UniProtKB">
        <authorList>
            <consortium name="EnsemblMetazoa"/>
        </authorList>
    </citation>
    <scope>IDENTIFICATION</scope>
    <source>
        <strain evidence="2">Indian</strain>
    </source>
</reference>
<sequence length="250" mass="26858">MAAVAAAFATVTSKSLPFAEASFREEDEDQLLHRHANHGWLRKYLENKYAHAANSSGEVAPATADAAFYRCRQCGKLYRTKYTWKRHERKECGVKPQFHCAHCDFATKYKHNLKTHNRIKHGAAEDCIQPAAMSAVDYGGDSCSAVRSNDARSPIGSDTAAHHIRITKVIDGATDDGVAASTAEDSDQAIVGVGTDCNTAGPPGHHDKEEGHDCGEESLEPITTTTTTTVVAETCSAFCVAPTGNTNSSC</sequence>
<dbReference type="Proteomes" id="UP000076408">
    <property type="component" value="Unassembled WGS sequence"/>
</dbReference>
<proteinExistence type="predicted"/>
<evidence type="ECO:0000256" key="1">
    <source>
        <dbReference type="SAM" id="MobiDB-lite"/>
    </source>
</evidence>
<dbReference type="EnsemblMetazoa" id="ASTEI05994-RA">
    <property type="protein sequence ID" value="ASTEI05994-PA"/>
    <property type="gene ID" value="ASTEI05994"/>
</dbReference>
<dbReference type="PROSITE" id="PS50157">
    <property type="entry name" value="ZINC_FINGER_C2H2_2"/>
    <property type="match status" value="1"/>
</dbReference>
<feature type="compositionally biased region" description="Basic and acidic residues" evidence="1">
    <location>
        <begin position="204"/>
        <end position="215"/>
    </location>
</feature>
<dbReference type="SUPFAM" id="SSF57667">
    <property type="entry name" value="beta-beta-alpha zinc fingers"/>
    <property type="match status" value="1"/>
</dbReference>
<dbReference type="Gene3D" id="3.30.160.60">
    <property type="entry name" value="Classic Zinc Finger"/>
    <property type="match status" value="1"/>
</dbReference>
<dbReference type="SMART" id="SM00355">
    <property type="entry name" value="ZnF_C2H2"/>
    <property type="match status" value="2"/>
</dbReference>